<name>A0AAW1R183_9CHLO</name>
<accession>A0AAW1R183</accession>
<evidence type="ECO:0000313" key="3">
    <source>
        <dbReference type="Proteomes" id="UP001438707"/>
    </source>
</evidence>
<feature type="compositionally biased region" description="Polar residues" evidence="1">
    <location>
        <begin position="741"/>
        <end position="753"/>
    </location>
</feature>
<dbReference type="Proteomes" id="UP001438707">
    <property type="component" value="Unassembled WGS sequence"/>
</dbReference>
<gene>
    <name evidence="2" type="ORF">WJX74_005204</name>
</gene>
<protein>
    <submittedName>
        <fullName evidence="2">Uncharacterized protein</fullName>
    </submittedName>
</protein>
<organism evidence="2 3">
    <name type="scientific">Apatococcus lobatus</name>
    <dbReference type="NCBI Taxonomy" id="904363"/>
    <lineage>
        <taxon>Eukaryota</taxon>
        <taxon>Viridiplantae</taxon>
        <taxon>Chlorophyta</taxon>
        <taxon>core chlorophytes</taxon>
        <taxon>Trebouxiophyceae</taxon>
        <taxon>Chlorellales</taxon>
        <taxon>Chlorellaceae</taxon>
        <taxon>Apatococcus</taxon>
    </lineage>
</organism>
<feature type="region of interest" description="Disordered" evidence="1">
    <location>
        <begin position="732"/>
        <end position="767"/>
    </location>
</feature>
<dbReference type="AlphaFoldDB" id="A0AAW1R183"/>
<evidence type="ECO:0000256" key="1">
    <source>
        <dbReference type="SAM" id="MobiDB-lite"/>
    </source>
</evidence>
<comment type="caution">
    <text evidence="2">The sequence shown here is derived from an EMBL/GenBank/DDBJ whole genome shotgun (WGS) entry which is preliminary data.</text>
</comment>
<sequence>MALDSSPHPLAEKKLDQPAILARVTRLCMLSYIHRSNGDIMRAREACLQALHSCALLFHEMGEDPSVDACRDETAEQMYMQALGHLQRQDAQSADSLLSLLGICFRLGAAAFERQKAKPDSQDTVPVLPETISSVQMRTCSGQIQPSAAGPAVHPIVFQKALPGQLLQRLQDGFAPDSCFWQCHGYHEPSSPFFSYYYSLGKAPSNTVEAAIQTLAGSLRSSHSARPWMQDVVAAEWWAHTRPAEGCHQLHFDMDETRLRQGSERYALKNPAASTVIFLSAAATSGPTLILDQRPQDTALAQRGWCIPPDIGSCVTYPGNLLHGVLPGIDEVCESQSQRHAGSSRTTLVVAWWRPGPQPQPSCSPLGPMRTCPVAVCADSREDPERGAHSPPRSPMEPMPVCPHAPHHHAPRHLASAAGLVASTCDPVCRPPGLACACPPAPQKEINMAGPTAATNDPACIPSGLVGACHSANSATHDKTNMEQRMAATNNPACHPLRLVGAYHPAAHDETNTEGRMAATDDPDPPCKTSGPRHAGHQALPTDCPGPPSVLFPAPGASVGRPGYQYLHAPQQPMAPQAGQAAKTQFVNQDPVVDTKDEIGHSWAWLADFFLNSTHSPSPCTGSSDTFEAASDHYRESFAPSCAVDSRQSKVPCDSSSALRLQSSHISQAAHVGGIKGPIGDDHHRGLVVAAAGGLECTVPHAIGPIWEHVQPASSLLLEQLFRHSSSAWQPAAGDGRSIPAQPNTCRNHTSADVPTAGHMINRKRGSPLTTEDATGCLYDNARHTKRPRLKRTHEAAAGCSSVVAGMVLCNIADGMAAASDSNSSVVHQGRVSSPVYDHVAQTNHPIMDSLKQLDSALICHGEVLPGTEAAAADIEAAAIMPGCEAGRRPSIAQRSSHLPRAEQREAIQDEPVVCWLAAAALPPLRFFLRAAEEIRNVYML</sequence>
<reference evidence="2 3" key="1">
    <citation type="journal article" date="2024" name="Nat. Commun.">
        <title>Phylogenomics reveals the evolutionary origins of lichenization in chlorophyte algae.</title>
        <authorList>
            <person name="Puginier C."/>
            <person name="Libourel C."/>
            <person name="Otte J."/>
            <person name="Skaloud P."/>
            <person name="Haon M."/>
            <person name="Grisel S."/>
            <person name="Petersen M."/>
            <person name="Berrin J.G."/>
            <person name="Delaux P.M."/>
            <person name="Dal Grande F."/>
            <person name="Keller J."/>
        </authorList>
    </citation>
    <scope>NUCLEOTIDE SEQUENCE [LARGE SCALE GENOMIC DNA]</scope>
    <source>
        <strain evidence="2 3">SAG 2145</strain>
    </source>
</reference>
<feature type="region of interest" description="Disordered" evidence="1">
    <location>
        <begin position="514"/>
        <end position="547"/>
    </location>
</feature>
<dbReference type="EMBL" id="JALJOS010000018">
    <property type="protein sequence ID" value="KAK9827489.1"/>
    <property type="molecule type" value="Genomic_DNA"/>
</dbReference>
<evidence type="ECO:0000313" key="2">
    <source>
        <dbReference type="EMBL" id="KAK9827489.1"/>
    </source>
</evidence>
<keyword evidence="3" id="KW-1185">Reference proteome</keyword>
<proteinExistence type="predicted"/>